<gene>
    <name evidence="2" type="ORF">FOZ62_022210</name>
</gene>
<feature type="region of interest" description="Disordered" evidence="1">
    <location>
        <begin position="43"/>
        <end position="76"/>
    </location>
</feature>
<comment type="caution">
    <text evidence="2">The sequence shown here is derived from an EMBL/GenBank/DDBJ whole genome shotgun (WGS) entry which is preliminary data.</text>
</comment>
<name>A0A7J6RKS9_PEROL</name>
<reference evidence="2 3" key="1">
    <citation type="submission" date="2020-04" db="EMBL/GenBank/DDBJ databases">
        <title>Perkinsus olseni comparative genomics.</title>
        <authorList>
            <person name="Bogema D.R."/>
        </authorList>
    </citation>
    <scope>NUCLEOTIDE SEQUENCE [LARGE SCALE GENOMIC DNA]</scope>
    <source>
        <strain evidence="2">ATCC PRA-205</strain>
    </source>
</reference>
<protein>
    <submittedName>
        <fullName evidence="2">Uncharacterized protein</fullName>
    </submittedName>
</protein>
<organism evidence="2 3">
    <name type="scientific">Perkinsus olseni</name>
    <name type="common">Perkinsus atlanticus</name>
    <dbReference type="NCBI Taxonomy" id="32597"/>
    <lineage>
        <taxon>Eukaryota</taxon>
        <taxon>Sar</taxon>
        <taxon>Alveolata</taxon>
        <taxon>Perkinsozoa</taxon>
        <taxon>Perkinsea</taxon>
        <taxon>Perkinsida</taxon>
        <taxon>Perkinsidae</taxon>
        <taxon>Perkinsus</taxon>
    </lineage>
</organism>
<dbReference type="EMBL" id="JABANM010021422">
    <property type="protein sequence ID" value="KAF4721268.1"/>
    <property type="molecule type" value="Genomic_DNA"/>
</dbReference>
<evidence type="ECO:0000313" key="3">
    <source>
        <dbReference type="Proteomes" id="UP000574390"/>
    </source>
</evidence>
<dbReference type="AlphaFoldDB" id="A0A7J6RKS9"/>
<dbReference type="Proteomes" id="UP000574390">
    <property type="component" value="Unassembled WGS sequence"/>
</dbReference>
<sequence>VIDGDAREDGRRKGNLDSVGEHVFAGEGREESKGAALPAAVGRMSGTSELTPREPGALADMPTASSEVMNPVTRQRARRRVRTQALIQRYVAQLLLCGSKEEKRELLDGI</sequence>
<feature type="non-terminal residue" evidence="2">
    <location>
        <position position="1"/>
    </location>
</feature>
<feature type="non-terminal residue" evidence="2">
    <location>
        <position position="110"/>
    </location>
</feature>
<proteinExistence type="predicted"/>
<evidence type="ECO:0000313" key="2">
    <source>
        <dbReference type="EMBL" id="KAF4721268.1"/>
    </source>
</evidence>
<accession>A0A7J6RKS9</accession>
<evidence type="ECO:0000256" key="1">
    <source>
        <dbReference type="SAM" id="MobiDB-lite"/>
    </source>
</evidence>